<evidence type="ECO:0000313" key="1">
    <source>
        <dbReference type="EMBL" id="KAA8491145.1"/>
    </source>
</evidence>
<keyword evidence="2" id="KW-1185">Reference proteome</keyword>
<dbReference type="Proteomes" id="UP000324585">
    <property type="component" value="Unassembled WGS sequence"/>
</dbReference>
<sequence>MLRPYANLNFIVRALLHAQSLPSLHRLWKAPSSRLRRTRGKATYRCLWEKSLVQGSSLSRSNVWPWFLRFGAANVSMIGNWRSRMSKSMPPVPVEVLSMGASRILRFLLLSTAMQQSPTSAKRFVPTKRIPLQSPMHVFFLSQSIKAESPQSR</sequence>
<comment type="caution">
    <text evidence="1">The sequence shown here is derived from an EMBL/GenBank/DDBJ whole genome shotgun (WGS) entry which is preliminary data.</text>
</comment>
<reference evidence="2" key="1">
    <citation type="journal article" date="2019" name="Nat. Commun.">
        <title>Expansion of phycobilisome linker gene families in mesophilic red algae.</title>
        <authorList>
            <person name="Lee J."/>
            <person name="Kim D."/>
            <person name="Bhattacharya D."/>
            <person name="Yoon H.S."/>
        </authorList>
    </citation>
    <scope>NUCLEOTIDE SEQUENCE [LARGE SCALE GENOMIC DNA]</scope>
    <source>
        <strain evidence="2">CCMP 1328</strain>
    </source>
</reference>
<name>A0A5J4YJ18_PORPP</name>
<dbReference type="AlphaFoldDB" id="A0A5J4YJ18"/>
<organism evidence="1 2">
    <name type="scientific">Porphyridium purpureum</name>
    <name type="common">Red alga</name>
    <name type="synonym">Porphyridium cruentum</name>
    <dbReference type="NCBI Taxonomy" id="35688"/>
    <lineage>
        <taxon>Eukaryota</taxon>
        <taxon>Rhodophyta</taxon>
        <taxon>Bangiophyceae</taxon>
        <taxon>Porphyridiales</taxon>
        <taxon>Porphyridiaceae</taxon>
        <taxon>Porphyridium</taxon>
    </lineage>
</organism>
<gene>
    <name evidence="1" type="ORF">FVE85_9440</name>
</gene>
<accession>A0A5J4YJ18</accession>
<evidence type="ECO:0000313" key="2">
    <source>
        <dbReference type="Proteomes" id="UP000324585"/>
    </source>
</evidence>
<protein>
    <submittedName>
        <fullName evidence="1">Uncharacterized protein</fullName>
    </submittedName>
</protein>
<proteinExistence type="predicted"/>
<dbReference type="EMBL" id="VRMN01000015">
    <property type="protein sequence ID" value="KAA8491145.1"/>
    <property type="molecule type" value="Genomic_DNA"/>
</dbReference>